<dbReference type="InterPro" id="IPR007138">
    <property type="entry name" value="ABM_dom"/>
</dbReference>
<proteinExistence type="predicted"/>
<evidence type="ECO:0000313" key="2">
    <source>
        <dbReference type="EMBL" id="ETT82061.1"/>
    </source>
</evidence>
<protein>
    <recommendedName>
        <fullName evidence="1">ABM domain-containing protein</fullName>
    </recommendedName>
</protein>
<organism evidence="2 3">
    <name type="scientific">Viridibacillus arenosi FSL R5-213</name>
    <dbReference type="NCBI Taxonomy" id="1227360"/>
    <lineage>
        <taxon>Bacteria</taxon>
        <taxon>Bacillati</taxon>
        <taxon>Bacillota</taxon>
        <taxon>Bacilli</taxon>
        <taxon>Bacillales</taxon>
        <taxon>Caryophanaceae</taxon>
        <taxon>Viridibacillus</taxon>
    </lineage>
</organism>
<gene>
    <name evidence="2" type="ORF">C176_17856</name>
</gene>
<dbReference type="Pfam" id="PF03992">
    <property type="entry name" value="ABM"/>
    <property type="match status" value="1"/>
</dbReference>
<dbReference type="AlphaFoldDB" id="W4EQI4"/>
<accession>W4EQI4</accession>
<dbReference type="InterPro" id="IPR050404">
    <property type="entry name" value="Heme-degrading_MO"/>
</dbReference>
<sequence length="172" mass="19667">MNIYLTSGTPEFMVSLRKKYPNEKMIVLHGSGNSMLLHETEGKSVFQTPRSYEVIDSINELEDKGFFVLNHLPVSDEGRPIFEHRFLSRSHVIDSDPGFKAYRLLKPLNSETYIVLTEWTGPTSFEAWKVSKAYKEAFDNQVAAVGIENRNIFTSKAYVTTYTTAKNEETED</sequence>
<dbReference type="RefSeq" id="WP_038188974.1">
    <property type="nucleotide sequence ID" value="NZ_ASQA01000035.1"/>
</dbReference>
<dbReference type="PANTHER" id="PTHR34474:SF2">
    <property type="entry name" value="SIGNAL TRANSDUCTION PROTEIN TRAP"/>
    <property type="match status" value="1"/>
</dbReference>
<dbReference type="PANTHER" id="PTHR34474">
    <property type="entry name" value="SIGNAL TRANSDUCTION PROTEIN TRAP"/>
    <property type="match status" value="1"/>
</dbReference>
<dbReference type="Gene3D" id="3.30.70.100">
    <property type="match status" value="1"/>
</dbReference>
<dbReference type="SUPFAM" id="SSF54909">
    <property type="entry name" value="Dimeric alpha+beta barrel"/>
    <property type="match status" value="1"/>
</dbReference>
<dbReference type="EMBL" id="ASQA01000035">
    <property type="protein sequence ID" value="ETT82061.1"/>
    <property type="molecule type" value="Genomic_DNA"/>
</dbReference>
<reference evidence="2 3" key="1">
    <citation type="journal article" date="2014" name="BMC Genomics">
        <title>Genomic comparison of sporeforming bacilli isolated from milk.</title>
        <authorList>
            <person name="Moreno Switt A.I."/>
            <person name="Andrus A.D."/>
            <person name="Ranieri M.L."/>
            <person name="Orsi R.H."/>
            <person name="Ivy R."/>
            <person name="den Bakker H.C."/>
            <person name="Martin N.H."/>
            <person name="Wiedmann M."/>
            <person name="Boor K.J."/>
        </authorList>
    </citation>
    <scope>NUCLEOTIDE SEQUENCE [LARGE SCALE GENOMIC DNA]</scope>
    <source>
        <strain evidence="2 3">FSL R5-213</strain>
    </source>
</reference>
<dbReference type="PATRIC" id="fig|1227360.4.peg.3631"/>
<evidence type="ECO:0000259" key="1">
    <source>
        <dbReference type="PROSITE" id="PS51725"/>
    </source>
</evidence>
<dbReference type="PROSITE" id="PS51725">
    <property type="entry name" value="ABM"/>
    <property type="match status" value="1"/>
</dbReference>
<dbReference type="InterPro" id="IPR011008">
    <property type="entry name" value="Dimeric_a/b-barrel"/>
</dbReference>
<name>W4EQI4_9BACL</name>
<feature type="domain" description="ABM" evidence="1">
    <location>
        <begin position="66"/>
        <end position="153"/>
    </location>
</feature>
<dbReference type="Proteomes" id="UP000019062">
    <property type="component" value="Unassembled WGS sequence"/>
</dbReference>
<comment type="caution">
    <text evidence="2">The sequence shown here is derived from an EMBL/GenBank/DDBJ whole genome shotgun (WGS) entry which is preliminary data.</text>
</comment>
<keyword evidence="3" id="KW-1185">Reference proteome</keyword>
<evidence type="ECO:0000313" key="3">
    <source>
        <dbReference type="Proteomes" id="UP000019062"/>
    </source>
</evidence>
<dbReference type="eggNOG" id="COG2329">
    <property type="taxonomic scope" value="Bacteria"/>
</dbReference>